<sequence length="71" mass="8173">AFTCSGFETKDSDFDSDHHAADIRPVWLVGIVNQIVATWGFTASGVYEHVQPRTLSLLPFYFQFVYTRFLR</sequence>
<organism evidence="1 4">
    <name type="scientific">Araneus ventricosus</name>
    <name type="common">Orbweaver spider</name>
    <name type="synonym">Epeira ventricosa</name>
    <dbReference type="NCBI Taxonomy" id="182803"/>
    <lineage>
        <taxon>Eukaryota</taxon>
        <taxon>Metazoa</taxon>
        <taxon>Ecdysozoa</taxon>
        <taxon>Arthropoda</taxon>
        <taxon>Chelicerata</taxon>
        <taxon>Arachnida</taxon>
        <taxon>Araneae</taxon>
        <taxon>Araneomorphae</taxon>
        <taxon>Entelegynae</taxon>
        <taxon>Araneoidea</taxon>
        <taxon>Araneidae</taxon>
        <taxon>Araneus</taxon>
    </lineage>
</organism>
<keyword evidence="4" id="KW-1185">Reference proteome</keyword>
<comment type="caution">
    <text evidence="1">The sequence shown here is derived from an EMBL/GenBank/DDBJ whole genome shotgun (WGS) entry which is preliminary data.</text>
</comment>
<protein>
    <submittedName>
        <fullName evidence="1">Uncharacterized protein</fullName>
    </submittedName>
</protein>
<accession>A0A4Y2QY01</accession>
<evidence type="ECO:0000313" key="2">
    <source>
        <dbReference type="EMBL" id="GBN68240.1"/>
    </source>
</evidence>
<proteinExistence type="predicted"/>
<reference evidence="1 4" key="1">
    <citation type="journal article" date="2019" name="Sci. Rep.">
        <title>Orb-weaving spider Araneus ventricosus genome elucidates the spidroin gene catalogue.</title>
        <authorList>
            <person name="Kono N."/>
            <person name="Nakamura H."/>
            <person name="Ohtoshi R."/>
            <person name="Moran D.A.P."/>
            <person name="Shinohara A."/>
            <person name="Yoshida Y."/>
            <person name="Fujiwara M."/>
            <person name="Mori M."/>
            <person name="Tomita M."/>
            <person name="Arakawa K."/>
        </authorList>
    </citation>
    <scope>NUCLEOTIDE SEQUENCE [LARGE SCALE GENOMIC DNA]</scope>
</reference>
<gene>
    <name evidence="1" type="ORF">AVEN_230531_1</name>
    <name evidence="2" type="ORF">AVEN_47276_1</name>
    <name evidence="3" type="ORF">AVEN_55585_1</name>
</gene>
<evidence type="ECO:0000313" key="1">
    <source>
        <dbReference type="EMBL" id="GBN68208.1"/>
    </source>
</evidence>
<feature type="non-terminal residue" evidence="1">
    <location>
        <position position="1"/>
    </location>
</feature>
<evidence type="ECO:0000313" key="4">
    <source>
        <dbReference type="Proteomes" id="UP000499080"/>
    </source>
</evidence>
<evidence type="ECO:0000313" key="3">
    <source>
        <dbReference type="EMBL" id="GBN68247.1"/>
    </source>
</evidence>
<dbReference type="EMBL" id="BGPR01223958">
    <property type="protein sequence ID" value="GBN68247.1"/>
    <property type="molecule type" value="Genomic_DNA"/>
</dbReference>
<dbReference type="EMBL" id="BGPR01223934">
    <property type="protein sequence ID" value="GBN68208.1"/>
    <property type="molecule type" value="Genomic_DNA"/>
</dbReference>
<dbReference type="EMBL" id="BGPR01223953">
    <property type="protein sequence ID" value="GBN68240.1"/>
    <property type="molecule type" value="Genomic_DNA"/>
</dbReference>
<dbReference type="AlphaFoldDB" id="A0A4Y2QY01"/>
<dbReference type="Proteomes" id="UP000499080">
    <property type="component" value="Unassembled WGS sequence"/>
</dbReference>
<name>A0A4Y2QY01_ARAVE</name>